<keyword evidence="1" id="KW-1133">Transmembrane helix</keyword>
<proteinExistence type="predicted"/>
<dbReference type="RefSeq" id="WP_369600500.1">
    <property type="nucleotide sequence ID" value="NZ_CP154858.1"/>
</dbReference>
<evidence type="ECO:0000313" key="2">
    <source>
        <dbReference type="EMBL" id="XDT71464.1"/>
    </source>
</evidence>
<protein>
    <recommendedName>
        <fullName evidence="3">Ribosomal protein L7/L12 C-terminal domain-containing protein</fullName>
    </recommendedName>
</protein>
<dbReference type="KEGG" id="tcd:AAIA72_11680"/>
<gene>
    <name evidence="2" type="ORF">AAIA72_11680</name>
</gene>
<keyword evidence="1" id="KW-0812">Transmembrane</keyword>
<organism evidence="2">
    <name type="scientific">Thermohahella caldifontis</name>
    <dbReference type="NCBI Taxonomy" id="3142973"/>
    <lineage>
        <taxon>Bacteria</taxon>
        <taxon>Pseudomonadati</taxon>
        <taxon>Pseudomonadota</taxon>
        <taxon>Gammaproteobacteria</taxon>
        <taxon>Oceanospirillales</taxon>
        <taxon>Hahellaceae</taxon>
        <taxon>Thermohahella</taxon>
    </lineage>
</organism>
<dbReference type="InterPro" id="IPR014719">
    <property type="entry name" value="Ribosomal_bL12_C/ClpS-like"/>
</dbReference>
<evidence type="ECO:0008006" key="3">
    <source>
        <dbReference type="Google" id="ProtNLM"/>
    </source>
</evidence>
<sequence>MNQNGTGLLVVASVLLGIWILSVLTASVRERQLEKRGILPPLRQTTDEDIIRLAKSGYRVWAIRRYRQLHGVSLKEARDAVDARMK</sequence>
<dbReference type="Gene3D" id="3.30.1390.10">
    <property type="match status" value="1"/>
</dbReference>
<feature type="transmembrane region" description="Helical" evidence="1">
    <location>
        <begin position="6"/>
        <end position="26"/>
    </location>
</feature>
<dbReference type="EMBL" id="CP154858">
    <property type="protein sequence ID" value="XDT71464.1"/>
    <property type="molecule type" value="Genomic_DNA"/>
</dbReference>
<name>A0AB39UTU5_9GAMM</name>
<dbReference type="AlphaFoldDB" id="A0AB39UTU5"/>
<reference evidence="2" key="1">
    <citation type="submission" date="2024-05" db="EMBL/GenBank/DDBJ databases">
        <title>Genome sequencing of novel strain.</title>
        <authorList>
            <person name="Ganbat D."/>
            <person name="Ganbat S."/>
            <person name="Lee S.-J."/>
        </authorList>
    </citation>
    <scope>NUCLEOTIDE SEQUENCE</scope>
    <source>
        <strain evidence="2">SMD15-11</strain>
    </source>
</reference>
<evidence type="ECO:0000256" key="1">
    <source>
        <dbReference type="SAM" id="Phobius"/>
    </source>
</evidence>
<accession>A0AB39UTU5</accession>
<keyword evidence="1" id="KW-0472">Membrane</keyword>